<feature type="transmembrane region" description="Helical" evidence="6">
    <location>
        <begin position="225"/>
        <end position="247"/>
    </location>
</feature>
<feature type="transmembrane region" description="Helical" evidence="6">
    <location>
        <begin position="60"/>
        <end position="90"/>
    </location>
</feature>
<gene>
    <name evidence="8" type="ORF">PODANS_3_290</name>
</gene>
<reference evidence="8" key="1">
    <citation type="journal article" date="2008" name="Genome Biol.">
        <title>The genome sequence of the model ascomycete fungus Podospora anserina.</title>
        <authorList>
            <person name="Espagne E."/>
            <person name="Lespinet O."/>
            <person name="Malagnac F."/>
            <person name="Da Silva C."/>
            <person name="Jaillon O."/>
            <person name="Porcel B.M."/>
            <person name="Couloux A."/>
            <person name="Aury J.-M."/>
            <person name="Segurens B."/>
            <person name="Poulain J."/>
            <person name="Anthouard V."/>
            <person name="Grossetete S."/>
            <person name="Khalili H."/>
            <person name="Coppin E."/>
            <person name="Dequard-Chablat M."/>
            <person name="Picard M."/>
            <person name="Contamine V."/>
            <person name="Arnaise S."/>
            <person name="Bourdais A."/>
            <person name="Berteaux-Lecellier V."/>
            <person name="Gautheret D."/>
            <person name="de Vries R.P."/>
            <person name="Battaglia E."/>
            <person name="Coutinho P.M."/>
            <person name="Danchin E.G.J."/>
            <person name="Henrissat B."/>
            <person name="El Khoury R."/>
            <person name="Sainsard-Chanet A."/>
            <person name="Boivin A."/>
            <person name="Pinan-Lucarre B."/>
            <person name="Sellem C.H."/>
            <person name="Debuchy R."/>
            <person name="Wincker P."/>
            <person name="Weissenbach J."/>
            <person name="Silar P."/>
        </authorList>
    </citation>
    <scope>NUCLEOTIDE SEQUENCE [LARGE SCALE GENOMIC DNA]</scope>
    <source>
        <strain evidence="8">S mat+</strain>
    </source>
</reference>
<dbReference type="OrthoDB" id="3934549at2759"/>
<dbReference type="RefSeq" id="XP_001903287.1">
    <property type="nucleotide sequence ID" value="XM_001903252.1"/>
</dbReference>
<proteinExistence type="inferred from homology"/>
<reference evidence="8" key="2">
    <citation type="submission" date="2008-07" db="EMBL/GenBank/DDBJ databases">
        <authorList>
            <person name="Genoscope - CEA"/>
        </authorList>
    </citation>
    <scope>NUCLEOTIDE SEQUENCE</scope>
    <source>
        <strain evidence="8">S mat+</strain>
    </source>
</reference>
<evidence type="ECO:0000259" key="7">
    <source>
        <dbReference type="Pfam" id="PF20684"/>
    </source>
</evidence>
<dbReference type="Pfam" id="PF20684">
    <property type="entry name" value="Fung_rhodopsin"/>
    <property type="match status" value="1"/>
</dbReference>
<feature type="domain" description="Rhodopsin" evidence="7">
    <location>
        <begin position="44"/>
        <end position="288"/>
    </location>
</feature>
<sequence>MRLPPPEVRASWPPANYENPETRGPALLIIQLIMLPIALIVLLLRFYVRISIMGKVESDDWFMVAAAVCFICPYSRITVCVILASSLYGWSLHIWDLKYETIVSNRKVSMAVQALFVFATSFAKVSILISYLRLAPQGSWFRKLTQGTIAFVALFNSAFIVVLFTQCRPTSSYWNIIFSKSDCVPEGPPLITQASLTVLSDFLVWILPLPTLYKARLPLSQRIALIVLFSFGGVVVIGAILRLYWIWHVVERTYDVTWEGFHLWIWTAVEVHLGVICGCVPWLKSLVKFWKNGGSTAAGYSHNRAGSRSLGKMTAGSKGGKLNGEEEGADFRCDRGAVFRMVSVNGKKLDGDAYMDLDSYDGSSTAKLDVEAEQGPAARK</sequence>
<keyword evidence="2 6" id="KW-0812">Transmembrane</keyword>
<dbReference type="GeneID" id="6187505"/>
<feature type="transmembrane region" description="Helical" evidence="6">
    <location>
        <begin position="26"/>
        <end position="48"/>
    </location>
</feature>
<dbReference type="PANTHER" id="PTHR33048:SF129">
    <property type="entry name" value="INTEGRAL MEMBRANE PROTEIN-RELATED"/>
    <property type="match status" value="1"/>
</dbReference>
<protein>
    <submittedName>
        <fullName evidence="8">Podospora anserina S mat+ genomic DNA chromosome 3, supercontig 1</fullName>
    </submittedName>
</protein>
<keyword evidence="4 6" id="KW-0472">Membrane</keyword>
<evidence type="ECO:0000256" key="1">
    <source>
        <dbReference type="ARBA" id="ARBA00004141"/>
    </source>
</evidence>
<evidence type="ECO:0000313" key="8">
    <source>
        <dbReference type="EMBL" id="CAP61059.1"/>
    </source>
</evidence>
<evidence type="ECO:0000256" key="2">
    <source>
        <dbReference type="ARBA" id="ARBA00022692"/>
    </source>
</evidence>
<feature type="transmembrane region" description="Helical" evidence="6">
    <location>
        <begin position="144"/>
        <end position="164"/>
    </location>
</feature>
<dbReference type="GO" id="GO:0016020">
    <property type="term" value="C:membrane"/>
    <property type="evidence" value="ECO:0007669"/>
    <property type="project" value="UniProtKB-SubCell"/>
</dbReference>
<dbReference type="HOGENOM" id="CLU_028200_25_4_1"/>
<dbReference type="PANTHER" id="PTHR33048">
    <property type="entry name" value="PTH11-LIKE INTEGRAL MEMBRANE PROTEIN (AFU_ORTHOLOGUE AFUA_5G11245)"/>
    <property type="match status" value="1"/>
</dbReference>
<dbReference type="KEGG" id="pan:PODANSg299"/>
<keyword evidence="3 6" id="KW-1133">Transmembrane helix</keyword>
<dbReference type="InterPro" id="IPR049326">
    <property type="entry name" value="Rhodopsin_dom_fungi"/>
</dbReference>
<evidence type="ECO:0000256" key="6">
    <source>
        <dbReference type="SAM" id="Phobius"/>
    </source>
</evidence>
<feature type="transmembrane region" description="Helical" evidence="6">
    <location>
        <begin position="190"/>
        <end position="213"/>
    </location>
</feature>
<feature type="transmembrane region" description="Helical" evidence="6">
    <location>
        <begin position="263"/>
        <end position="283"/>
    </location>
</feature>
<comment type="similarity">
    <text evidence="5">Belongs to the SAT4 family.</text>
</comment>
<dbReference type="AlphaFoldDB" id="B2AC94"/>
<organism evidence="8">
    <name type="scientific">Podospora anserina (strain S / ATCC MYA-4624 / DSM 980 / FGSC 10383)</name>
    <name type="common">Pleurage anserina</name>
    <dbReference type="NCBI Taxonomy" id="515849"/>
    <lineage>
        <taxon>Eukaryota</taxon>
        <taxon>Fungi</taxon>
        <taxon>Dikarya</taxon>
        <taxon>Ascomycota</taxon>
        <taxon>Pezizomycotina</taxon>
        <taxon>Sordariomycetes</taxon>
        <taxon>Sordariomycetidae</taxon>
        <taxon>Sordariales</taxon>
        <taxon>Podosporaceae</taxon>
        <taxon>Podospora</taxon>
        <taxon>Podospora anserina</taxon>
    </lineage>
</organism>
<accession>B2AC94</accession>
<dbReference type="InterPro" id="IPR052337">
    <property type="entry name" value="SAT4-like"/>
</dbReference>
<name>B2AC94_PODAN</name>
<evidence type="ECO:0000256" key="3">
    <source>
        <dbReference type="ARBA" id="ARBA00022989"/>
    </source>
</evidence>
<evidence type="ECO:0000256" key="4">
    <source>
        <dbReference type="ARBA" id="ARBA00023136"/>
    </source>
</evidence>
<feature type="transmembrane region" description="Helical" evidence="6">
    <location>
        <begin position="110"/>
        <end position="132"/>
    </location>
</feature>
<dbReference type="VEuPathDB" id="FungiDB:PODANS_3_290"/>
<evidence type="ECO:0000256" key="5">
    <source>
        <dbReference type="ARBA" id="ARBA00038359"/>
    </source>
</evidence>
<comment type="subcellular location">
    <subcellularLocation>
        <location evidence="1">Membrane</location>
        <topology evidence="1">Multi-pass membrane protein</topology>
    </subcellularLocation>
</comment>
<dbReference type="EMBL" id="CU633448">
    <property type="protein sequence ID" value="CAP61059.1"/>
    <property type="molecule type" value="Genomic_DNA"/>
</dbReference>